<reference evidence="3" key="1">
    <citation type="journal article" date="2010" name="Nat. Biotechnol.">
        <title>Draft genome sequence of the oilseed species Ricinus communis.</title>
        <authorList>
            <person name="Chan A.P."/>
            <person name="Crabtree J."/>
            <person name="Zhao Q."/>
            <person name="Lorenzi H."/>
            <person name="Orvis J."/>
            <person name="Puiu D."/>
            <person name="Melake-Berhan A."/>
            <person name="Jones K.M."/>
            <person name="Redman J."/>
            <person name="Chen G."/>
            <person name="Cahoon E.B."/>
            <person name="Gedil M."/>
            <person name="Stanke M."/>
            <person name="Haas B.J."/>
            <person name="Wortman J.R."/>
            <person name="Fraser-Liggett C.M."/>
            <person name="Ravel J."/>
            <person name="Rabinowicz P.D."/>
        </authorList>
    </citation>
    <scope>NUCLEOTIDE SEQUENCE [LARGE SCALE GENOMIC DNA]</scope>
    <source>
        <strain evidence="3">cv. Hale</strain>
    </source>
</reference>
<dbReference type="Proteomes" id="UP000008311">
    <property type="component" value="Unassembled WGS sequence"/>
</dbReference>
<evidence type="ECO:0000313" key="2">
    <source>
        <dbReference type="EMBL" id="EEF21936.1"/>
    </source>
</evidence>
<organism evidence="2 3">
    <name type="scientific">Ricinus communis</name>
    <name type="common">Castor bean</name>
    <dbReference type="NCBI Taxonomy" id="3988"/>
    <lineage>
        <taxon>Eukaryota</taxon>
        <taxon>Viridiplantae</taxon>
        <taxon>Streptophyta</taxon>
        <taxon>Embryophyta</taxon>
        <taxon>Tracheophyta</taxon>
        <taxon>Spermatophyta</taxon>
        <taxon>Magnoliopsida</taxon>
        <taxon>eudicotyledons</taxon>
        <taxon>Gunneridae</taxon>
        <taxon>Pentapetalae</taxon>
        <taxon>rosids</taxon>
        <taxon>fabids</taxon>
        <taxon>Malpighiales</taxon>
        <taxon>Euphorbiaceae</taxon>
        <taxon>Acalyphoideae</taxon>
        <taxon>Acalypheae</taxon>
        <taxon>Ricinus</taxon>
    </lineage>
</organism>
<accession>B9TQC8</accession>
<feature type="region of interest" description="Disordered" evidence="1">
    <location>
        <begin position="30"/>
        <end position="73"/>
    </location>
</feature>
<keyword evidence="3" id="KW-1185">Reference proteome</keyword>
<protein>
    <submittedName>
        <fullName evidence="2">Uncharacterized protein</fullName>
    </submittedName>
</protein>
<evidence type="ECO:0000256" key="1">
    <source>
        <dbReference type="SAM" id="MobiDB-lite"/>
    </source>
</evidence>
<name>B9TQC8_RICCO</name>
<proteinExistence type="predicted"/>
<gene>
    <name evidence="2" type="ORF">RCOM_2010350</name>
</gene>
<dbReference type="AlphaFoldDB" id="B9TQC8"/>
<dbReference type="InParanoid" id="B9TQC8"/>
<dbReference type="EMBL" id="EQ998513">
    <property type="protein sequence ID" value="EEF21936.1"/>
    <property type="molecule type" value="Genomic_DNA"/>
</dbReference>
<feature type="non-terminal residue" evidence="2">
    <location>
        <position position="1"/>
    </location>
</feature>
<evidence type="ECO:0000313" key="3">
    <source>
        <dbReference type="Proteomes" id="UP000008311"/>
    </source>
</evidence>
<sequence length="229" mass="25524">PLDESCGIPAIDDPVVEACRNVHHPPRHELRAVPHRPDRHSVDPEDCHFGMVDDRRRGEGAERPQRGDREGGAGQLLARRLSLARSVCQSGDFTCCAEKAICFCVAQHRHDKPVRRHRRNAEVNGVVSFDDAFIVEKMRIHLRVIDEGALQRRSQEGKQGQLRSLAPLIVHRCAQILQRTDVNLFDHGNMGNAGIGQSHAVGNLAPKTDHGNALRALLSLPRGSRGWRR</sequence>
<feature type="compositionally biased region" description="Basic and acidic residues" evidence="1">
    <location>
        <begin position="30"/>
        <end position="71"/>
    </location>
</feature>